<evidence type="ECO:0000256" key="5">
    <source>
        <dbReference type="SAM" id="MobiDB-lite"/>
    </source>
</evidence>
<evidence type="ECO:0000256" key="3">
    <source>
        <dbReference type="ARBA" id="ARBA00022806"/>
    </source>
</evidence>
<dbReference type="InterPro" id="IPR050534">
    <property type="entry name" value="Coronavir_polyprotein_1ab"/>
</dbReference>
<evidence type="ECO:0000256" key="4">
    <source>
        <dbReference type="ARBA" id="ARBA00022840"/>
    </source>
</evidence>
<keyword evidence="1" id="KW-0547">Nucleotide-binding</keyword>
<dbReference type="InterPro" id="IPR027417">
    <property type="entry name" value="P-loop_NTPase"/>
</dbReference>
<dbReference type="PANTHER" id="PTHR43788:SF8">
    <property type="entry name" value="DNA-BINDING PROTEIN SMUBP-2"/>
    <property type="match status" value="1"/>
</dbReference>
<feature type="region of interest" description="Disordered" evidence="5">
    <location>
        <begin position="1"/>
        <end position="24"/>
    </location>
</feature>
<keyword evidence="8" id="KW-1185">Reference proteome</keyword>
<dbReference type="Pfam" id="PF13087">
    <property type="entry name" value="AAA_12"/>
    <property type="match status" value="1"/>
</dbReference>
<organism evidence="7 8">
    <name type="scientific">Caulobacter rhizosphaerae</name>
    <dbReference type="NCBI Taxonomy" id="2010972"/>
    <lineage>
        <taxon>Bacteria</taxon>
        <taxon>Pseudomonadati</taxon>
        <taxon>Pseudomonadota</taxon>
        <taxon>Alphaproteobacteria</taxon>
        <taxon>Caulobacterales</taxon>
        <taxon>Caulobacteraceae</taxon>
        <taxon>Caulobacter</taxon>
    </lineage>
</organism>
<dbReference type="InterPro" id="IPR041679">
    <property type="entry name" value="DNA2/NAM7-like_C"/>
</dbReference>
<keyword evidence="2" id="KW-0378">Hydrolase</keyword>
<evidence type="ECO:0000256" key="1">
    <source>
        <dbReference type="ARBA" id="ARBA00022741"/>
    </source>
</evidence>
<feature type="compositionally biased region" description="Polar residues" evidence="5">
    <location>
        <begin position="1"/>
        <end position="20"/>
    </location>
</feature>
<dbReference type="SUPFAM" id="SSF52540">
    <property type="entry name" value="P-loop containing nucleoside triphosphate hydrolases"/>
    <property type="match status" value="1"/>
</dbReference>
<dbReference type="InterPro" id="IPR047187">
    <property type="entry name" value="SF1_C_Upf1"/>
</dbReference>
<dbReference type="PANTHER" id="PTHR43788">
    <property type="entry name" value="DNA2/NAM7 HELICASE FAMILY MEMBER"/>
    <property type="match status" value="1"/>
</dbReference>
<feature type="domain" description="DNA2/NAM7 helicase-like C-terminal" evidence="6">
    <location>
        <begin position="934"/>
        <end position="1068"/>
    </location>
</feature>
<protein>
    <recommendedName>
        <fullName evidence="6">DNA2/NAM7 helicase-like C-terminal domain-containing protein</fullName>
    </recommendedName>
</protein>
<accession>A0ABU1MV87</accession>
<name>A0ABU1MV87_9CAUL</name>
<proteinExistence type="predicted"/>
<dbReference type="Gene3D" id="3.40.50.300">
    <property type="entry name" value="P-loop containing nucleotide triphosphate hydrolases"/>
    <property type="match status" value="3"/>
</dbReference>
<keyword evidence="3" id="KW-0347">Helicase</keyword>
<evidence type="ECO:0000313" key="8">
    <source>
        <dbReference type="Proteomes" id="UP001262754"/>
    </source>
</evidence>
<gene>
    <name evidence="7" type="ORF">J2800_000464</name>
</gene>
<evidence type="ECO:0000256" key="2">
    <source>
        <dbReference type="ARBA" id="ARBA00022801"/>
    </source>
</evidence>
<comment type="caution">
    <text evidence="7">The sequence shown here is derived from an EMBL/GenBank/DDBJ whole genome shotgun (WGS) entry which is preliminary data.</text>
</comment>
<evidence type="ECO:0000313" key="7">
    <source>
        <dbReference type="EMBL" id="MDR6529740.1"/>
    </source>
</evidence>
<feature type="region of interest" description="Disordered" evidence="5">
    <location>
        <begin position="44"/>
        <end position="70"/>
    </location>
</feature>
<evidence type="ECO:0000259" key="6">
    <source>
        <dbReference type="Pfam" id="PF13087"/>
    </source>
</evidence>
<dbReference type="Proteomes" id="UP001262754">
    <property type="component" value="Unassembled WGS sequence"/>
</dbReference>
<dbReference type="CDD" id="cd18808">
    <property type="entry name" value="SF1_C_Upf1"/>
    <property type="match status" value="1"/>
</dbReference>
<keyword evidence="4" id="KW-0067">ATP-binding</keyword>
<reference evidence="7 8" key="1">
    <citation type="submission" date="2023-07" db="EMBL/GenBank/DDBJ databases">
        <title>Sorghum-associated microbial communities from plants grown in Nebraska, USA.</title>
        <authorList>
            <person name="Schachtman D."/>
        </authorList>
    </citation>
    <scope>NUCLEOTIDE SEQUENCE [LARGE SCALE GENOMIC DNA]</scope>
    <source>
        <strain evidence="7 8">DS2154</strain>
    </source>
</reference>
<dbReference type="RefSeq" id="WP_310028912.1">
    <property type="nucleotide sequence ID" value="NZ_JAVDRL010000002.1"/>
</dbReference>
<dbReference type="EMBL" id="JAVDRL010000002">
    <property type="protein sequence ID" value="MDR6529740.1"/>
    <property type="molecule type" value="Genomic_DNA"/>
</dbReference>
<sequence length="1104" mass="117479">MVVASPQSRFGQAASAQASPADNPDPVALLNAWLAVEALQPQTFATQEDLLGREPPPARRKPRGQRDAPLPRALFPFDLASGRMPWEGPEGDRERLAMSEDDRLVWYVPLGFVKMEPAVERLVTEVQPEGPERERSVGVAVLALAAFDEAGRALPSSLLLSSFSWACGRVLAGDIDRLHAFVDLEGELRHQLGQALVQLNPDGRKVATSRQRFLEGMTAIMTALELPADLLERPRVAIRVVGETDGEPVDIINSFYLRDLHRVRTALAAGAGGATLAAYLGQARPTEQLDVLADKAVLESLVAPALTPGARWPAPSPAKLVTLQQAAVNAAVRDLADGGLLSINGPPGTGKTTLLRDVIAAVLEARADALVALDDPTSAFSPVELVAESGHKRVLYRPSAALAGRGVVVASSNNAAVRNVSAELPLAGAVNDPAAVRYFPDTARVAQGGDADCWGLVAAVLGNRKNRSEFVESVWWDPDWGLEKYLAAVNGRAEAEPPAIVATEAPPRTRGEARERWRRAQMDYRDHKSAVARLLAGREQMRLALADAAAVQQALEDALAAEATAQADGQAAAQTREAAALALTRAEAALADARRLHDGGAALRPGWVARLVGQDTAWRQSQARTLAVLEQAMADQAAARAEQDAADRRARDAAARLTLAQAARAEAMVRREGLLQLEGEGRALFGDQIGPAFWESGHAAIHTASPWADAALIEARDQLFAAAMALHRAFLDAAARPMKSNLALMMDHLKGKRLPSGAAVHLDALWDSFFLVVPVVSTTFASLDRLMDGLGEASVGWLIVDEAGQATPQAAAGALWRARRALVIGDPLQIEPVSTVPAGLVRSIFSSRGAHPDVWAAPRASVQTLADAASPLTAAVGWGADARRIGMPLLVHRRCQEPMFSISNTIAYDGLMVHAISPSPSPIRRALAEIAPGSCWLDVMSSSAKWSPREGQVVLDLLRRLAEQGVHDPDLYLIAPFREVADTLRALVVRSGVLEQLGVPAKQHRRWGETRVGTVHTFQGKEAEAVILVLGASADASRGSRNWAGGAPNILNVAVTRAKKALYVVGRHDAWRTAGVFAHAAAALPVVASPPPVGAVAEGRWGEL</sequence>